<dbReference type="Gene3D" id="2.70.150.10">
    <property type="entry name" value="Calcium-transporting ATPase, cytoplasmic transduction domain A"/>
    <property type="match status" value="1"/>
</dbReference>
<evidence type="ECO:0000256" key="8">
    <source>
        <dbReference type="ARBA" id="ARBA00022553"/>
    </source>
</evidence>
<dbReference type="GO" id="GO:0005886">
    <property type="term" value="C:plasma membrane"/>
    <property type="evidence" value="ECO:0007669"/>
    <property type="project" value="UniProtKB-SubCell"/>
</dbReference>
<keyword evidence="21" id="KW-1185">Reference proteome</keyword>
<keyword evidence="14 18" id="KW-1133">Transmembrane helix</keyword>
<evidence type="ECO:0000256" key="14">
    <source>
        <dbReference type="ARBA" id="ARBA00022989"/>
    </source>
</evidence>
<dbReference type="Gene3D" id="3.40.50.1000">
    <property type="entry name" value="HAD superfamily/HAD-like"/>
    <property type="match status" value="1"/>
</dbReference>
<dbReference type="InterPro" id="IPR023214">
    <property type="entry name" value="HAD_sf"/>
</dbReference>
<dbReference type="OrthoDB" id="9814270at2"/>
<accession>A0A4S3KGW5</accession>
<dbReference type="PROSITE" id="PS00154">
    <property type="entry name" value="ATPASE_E1_E2"/>
    <property type="match status" value="1"/>
</dbReference>
<keyword evidence="15 18" id="KW-0472">Membrane</keyword>
<dbReference type="InterPro" id="IPR006068">
    <property type="entry name" value="ATPase_P-typ_cation-transptr_C"/>
</dbReference>
<dbReference type="InterPro" id="IPR044492">
    <property type="entry name" value="P_typ_ATPase_HD_dom"/>
</dbReference>
<evidence type="ECO:0000256" key="11">
    <source>
        <dbReference type="ARBA" id="ARBA00022840"/>
    </source>
</evidence>
<keyword evidence="13" id="KW-1278">Translocase</keyword>
<evidence type="ECO:0000256" key="16">
    <source>
        <dbReference type="ARBA" id="ARBA00029806"/>
    </source>
</evidence>
<keyword evidence="6" id="KW-1003">Cell membrane</keyword>
<comment type="function">
    <text evidence="1">Mediates magnesium influx to the cytosol.</text>
</comment>
<dbReference type="SFLD" id="SFLDF00027">
    <property type="entry name" value="p-type_atpase"/>
    <property type="match status" value="1"/>
</dbReference>
<dbReference type="NCBIfam" id="TIGR01494">
    <property type="entry name" value="ATPase_P-type"/>
    <property type="match status" value="2"/>
</dbReference>
<dbReference type="InterPro" id="IPR006415">
    <property type="entry name" value="P-type_ATPase_IIIB"/>
</dbReference>
<dbReference type="Gene3D" id="3.40.1110.10">
    <property type="entry name" value="Calcium-transporting ATPase, cytoplasmic domain N"/>
    <property type="match status" value="1"/>
</dbReference>
<reference evidence="20 21" key="1">
    <citation type="submission" date="2017-02" db="EMBL/GenBank/DDBJ databases">
        <title>Whole genome sequencing of Metallibacterium scheffleri DSM 24874 (T).</title>
        <authorList>
            <person name="Kumar S."/>
            <person name="Patil P."/>
            <person name="Patil P.B."/>
        </authorList>
    </citation>
    <scope>NUCLEOTIDE SEQUENCE [LARGE SCALE GENOMIC DNA]</scope>
    <source>
        <strain evidence="20 21">DSM 24874</strain>
    </source>
</reference>
<dbReference type="Pfam" id="PF00689">
    <property type="entry name" value="Cation_ATPase_C"/>
    <property type="match status" value="1"/>
</dbReference>
<evidence type="ECO:0000256" key="10">
    <source>
        <dbReference type="ARBA" id="ARBA00022741"/>
    </source>
</evidence>
<keyword evidence="9 18" id="KW-0812">Transmembrane</keyword>
<name>A0A4S3KGW5_9GAMM</name>
<dbReference type="STRING" id="993689.GCA_002077135_02843"/>
<evidence type="ECO:0000256" key="13">
    <source>
        <dbReference type="ARBA" id="ARBA00022967"/>
    </source>
</evidence>
<dbReference type="PRINTS" id="PR01836">
    <property type="entry name" value="MGATPASE"/>
</dbReference>
<dbReference type="InterPro" id="IPR008250">
    <property type="entry name" value="ATPase_P-typ_transduc_dom_A_sf"/>
</dbReference>
<dbReference type="InterPro" id="IPR023299">
    <property type="entry name" value="ATPase_P-typ_cyto_dom_N"/>
</dbReference>
<dbReference type="NCBIfam" id="NF011702">
    <property type="entry name" value="PRK15122.1"/>
    <property type="match status" value="1"/>
</dbReference>
<keyword evidence="7" id="KW-0997">Cell inner membrane</keyword>
<proteinExistence type="inferred from homology"/>
<dbReference type="GO" id="GO:0015444">
    <property type="term" value="F:P-type magnesium transporter activity"/>
    <property type="evidence" value="ECO:0007669"/>
    <property type="project" value="UniProtKB-EC"/>
</dbReference>
<comment type="caution">
    <text evidence="20">The sequence shown here is derived from an EMBL/GenBank/DDBJ whole genome shotgun (WGS) entry which is preliminary data.</text>
</comment>
<dbReference type="SMART" id="SM00831">
    <property type="entry name" value="Cation_ATPase_N"/>
    <property type="match status" value="1"/>
</dbReference>
<evidence type="ECO:0000256" key="7">
    <source>
        <dbReference type="ARBA" id="ARBA00022519"/>
    </source>
</evidence>
<gene>
    <name evidence="20" type="ORF">B1806_14150</name>
</gene>
<evidence type="ECO:0000256" key="12">
    <source>
        <dbReference type="ARBA" id="ARBA00022842"/>
    </source>
</evidence>
<evidence type="ECO:0000259" key="19">
    <source>
        <dbReference type="SMART" id="SM00831"/>
    </source>
</evidence>
<dbReference type="InterPro" id="IPR059000">
    <property type="entry name" value="ATPase_P-type_domA"/>
</dbReference>
<dbReference type="InterPro" id="IPR004014">
    <property type="entry name" value="ATPase_P-typ_cation-transptr_N"/>
</dbReference>
<evidence type="ECO:0000313" key="20">
    <source>
        <dbReference type="EMBL" id="THD07883.1"/>
    </source>
</evidence>
<comment type="similarity">
    <text evidence="3">Belongs to the cation transport ATPase (P-type) (TC 3.A.3) family. Type IIIB subfamily.</text>
</comment>
<dbReference type="InterPro" id="IPR018303">
    <property type="entry name" value="ATPase_P-typ_P_site"/>
</dbReference>
<feature type="transmembrane region" description="Helical" evidence="18">
    <location>
        <begin position="305"/>
        <end position="329"/>
    </location>
</feature>
<feature type="transmembrane region" description="Helical" evidence="18">
    <location>
        <begin position="854"/>
        <end position="876"/>
    </location>
</feature>
<dbReference type="EC" id="7.2.2.14" evidence="4"/>
<feature type="transmembrane region" description="Helical" evidence="18">
    <location>
        <begin position="821"/>
        <end position="848"/>
    </location>
</feature>
<dbReference type="Pfam" id="PF00690">
    <property type="entry name" value="Cation_ATPase_N"/>
    <property type="match status" value="1"/>
</dbReference>
<organism evidence="20 21">
    <name type="scientific">Metallibacterium scheffleri</name>
    <dbReference type="NCBI Taxonomy" id="993689"/>
    <lineage>
        <taxon>Bacteria</taxon>
        <taxon>Pseudomonadati</taxon>
        <taxon>Pseudomonadota</taxon>
        <taxon>Gammaproteobacteria</taxon>
        <taxon>Lysobacterales</taxon>
        <taxon>Rhodanobacteraceae</taxon>
        <taxon>Metallibacterium</taxon>
    </lineage>
</organism>
<evidence type="ECO:0000256" key="1">
    <source>
        <dbReference type="ARBA" id="ARBA00003954"/>
    </source>
</evidence>
<evidence type="ECO:0000256" key="15">
    <source>
        <dbReference type="ARBA" id="ARBA00023136"/>
    </source>
</evidence>
<dbReference type="SUPFAM" id="SSF81653">
    <property type="entry name" value="Calcium ATPase, transduction domain A"/>
    <property type="match status" value="1"/>
</dbReference>
<feature type="domain" description="Cation-transporting P-type ATPase N-terminal" evidence="19">
    <location>
        <begin position="35"/>
        <end position="108"/>
    </location>
</feature>
<dbReference type="InterPro" id="IPR001757">
    <property type="entry name" value="P_typ_ATPase"/>
</dbReference>
<evidence type="ECO:0000256" key="5">
    <source>
        <dbReference type="ARBA" id="ARBA00013555"/>
    </source>
</evidence>
<evidence type="ECO:0000256" key="2">
    <source>
        <dbReference type="ARBA" id="ARBA00004429"/>
    </source>
</evidence>
<dbReference type="Pfam" id="PF13246">
    <property type="entry name" value="Cation_ATPase"/>
    <property type="match status" value="1"/>
</dbReference>
<evidence type="ECO:0000256" key="18">
    <source>
        <dbReference type="SAM" id="Phobius"/>
    </source>
</evidence>
<keyword evidence="11" id="KW-0067">ATP-binding</keyword>
<evidence type="ECO:0000313" key="21">
    <source>
        <dbReference type="Proteomes" id="UP000307749"/>
    </source>
</evidence>
<dbReference type="Proteomes" id="UP000307749">
    <property type="component" value="Unassembled WGS sequence"/>
</dbReference>
<comment type="catalytic activity">
    <reaction evidence="17">
        <text>Mg(2+)(out) + ATP + H2O = Mg(2+)(in) + ADP + phosphate + H(+)</text>
        <dbReference type="Rhea" id="RHEA:10260"/>
        <dbReference type="ChEBI" id="CHEBI:15377"/>
        <dbReference type="ChEBI" id="CHEBI:15378"/>
        <dbReference type="ChEBI" id="CHEBI:18420"/>
        <dbReference type="ChEBI" id="CHEBI:30616"/>
        <dbReference type="ChEBI" id="CHEBI:43474"/>
        <dbReference type="ChEBI" id="CHEBI:456216"/>
        <dbReference type="EC" id="7.2.2.14"/>
    </reaction>
</comment>
<dbReference type="InterPro" id="IPR036412">
    <property type="entry name" value="HAD-like_sf"/>
</dbReference>
<feature type="transmembrane region" description="Helical" evidence="18">
    <location>
        <begin position="755"/>
        <end position="778"/>
    </location>
</feature>
<dbReference type="SFLD" id="SFLDG00002">
    <property type="entry name" value="C1.7:_P-type_atpase_like"/>
    <property type="match status" value="1"/>
</dbReference>
<feature type="transmembrane region" description="Helical" evidence="18">
    <location>
        <begin position="790"/>
        <end position="809"/>
    </location>
</feature>
<dbReference type="Pfam" id="PF00122">
    <property type="entry name" value="E1-E2_ATPase"/>
    <property type="match status" value="1"/>
</dbReference>
<dbReference type="EMBL" id="MWQO01000054">
    <property type="protein sequence ID" value="THD07883.1"/>
    <property type="molecule type" value="Genomic_DNA"/>
</dbReference>
<keyword evidence="12" id="KW-0460">Magnesium</keyword>
<dbReference type="RefSeq" id="WP_081128768.1">
    <property type="nucleotide sequence ID" value="NZ_DAHXOC010000006.1"/>
</dbReference>
<dbReference type="GO" id="GO:0005524">
    <property type="term" value="F:ATP binding"/>
    <property type="evidence" value="ECO:0007669"/>
    <property type="project" value="UniProtKB-KW"/>
</dbReference>
<dbReference type="NCBIfam" id="TIGR01524">
    <property type="entry name" value="ATPase-IIIB_Mg"/>
    <property type="match status" value="1"/>
</dbReference>
<evidence type="ECO:0000256" key="3">
    <source>
        <dbReference type="ARBA" id="ARBA00008746"/>
    </source>
</evidence>
<sequence length="883" mass="95290">MAARWSLIGLTPERAGARSKSTSAQSQAQARRLLGLARLDVDAALAAGDSSIAGLDAGQVEARLQTFGRNVVGSESRAPWFVEIARRVVNPLNLLLLALAVVSILTSDPVGAGIMTVMVSVAVIVGYVQESKSSRAVAALRSMVSNTALVRRPDLPNGRGELPIEDLVPGDVVHLTAGDMIPADLRLLAAKDLFVNQSSLTGESMPVEKFAAPDTRCSAPLEAHNLCFMGSNVISGSALGLVAATGRDTTFGALASALATPRAPSTSFDRGLRRFVGLMLRFIAVMVPLVFLINGVLKDDWLEALMFSIAVAVGLTPEMLPAIVTFNLAKGALAMARKDVIVKRLPAIQNFGAIDVLCTDKTGTLTQDKVILERHVDAAGGDDARVLELAFLNSHYQTGLRNLLDKAVLTAVDPEQTQRLAAEFALVDEMPFDFERRRMSVVVRDTAGRHMLISKGAVAETLAICTQVQTAQGPVAFDADRQAEVRQVAHDLNADGFRVIAVGMREMAPPRMQYAREDERELTLFGFMAFLDPPKESAAEAIAALTRHGIVVKILTGDNDVVARHVCRHVGIDLEHVLTGPELDALDDAQLVAALPETQLFARLNPQQKVRVIEALRAQGHVVGFLGDGINDGPALRAADVGISVDSAVDIAKESADIILLEKSLAVLEEGVQEGRRVFGNILKYIKMTASSNFGNVFSVIGASALLPFLPMAPIQLLINNLMYDLSMTTIATDNVDDDFVATPRRWEMGNIARYMFVFGPVSSLFDYVTFGVMWFLLGLSHHPVLFQTGWFVESLLSQTLIVYVIRTARVPFLQSNPSLPLLVSTLGFCLLGILLPVSPLAGLFGFAALPHLYWLYLIAILVVYMLLAQGVKMLLIRRIGLN</sequence>
<comment type="subcellular location">
    <subcellularLocation>
        <location evidence="2">Cell inner membrane</location>
        <topology evidence="2">Multi-pass membrane protein</topology>
    </subcellularLocation>
</comment>
<dbReference type="InterPro" id="IPR023298">
    <property type="entry name" value="ATPase_P-typ_TM_dom_sf"/>
</dbReference>
<evidence type="ECO:0000256" key="6">
    <source>
        <dbReference type="ARBA" id="ARBA00022475"/>
    </source>
</evidence>
<evidence type="ECO:0000256" key="9">
    <source>
        <dbReference type="ARBA" id="ARBA00022692"/>
    </source>
</evidence>
<dbReference type="PANTHER" id="PTHR42861">
    <property type="entry name" value="CALCIUM-TRANSPORTING ATPASE"/>
    <property type="match status" value="1"/>
</dbReference>
<dbReference type="Gene3D" id="1.20.1110.10">
    <property type="entry name" value="Calcium-transporting ATPase, transmembrane domain"/>
    <property type="match status" value="1"/>
</dbReference>
<dbReference type="GO" id="GO:0016887">
    <property type="term" value="F:ATP hydrolysis activity"/>
    <property type="evidence" value="ECO:0007669"/>
    <property type="project" value="InterPro"/>
</dbReference>
<dbReference type="CDD" id="cd02077">
    <property type="entry name" value="P-type_ATPase_Mg"/>
    <property type="match status" value="1"/>
</dbReference>
<protein>
    <recommendedName>
        <fullName evidence="5">Magnesium-transporting ATPase, P-type 1</fullName>
        <ecNumber evidence="4">7.2.2.14</ecNumber>
    </recommendedName>
    <alternativeName>
        <fullName evidence="16">Mg(2+) transport ATPase, P-type 1</fullName>
    </alternativeName>
</protein>
<dbReference type="AlphaFoldDB" id="A0A4S3KGW5"/>
<feature type="transmembrane region" description="Helical" evidence="18">
    <location>
        <begin position="275"/>
        <end position="293"/>
    </location>
</feature>
<keyword evidence="8" id="KW-0597">Phosphoprotein</keyword>
<evidence type="ECO:0000256" key="4">
    <source>
        <dbReference type="ARBA" id="ARBA00012786"/>
    </source>
</evidence>
<evidence type="ECO:0000256" key="17">
    <source>
        <dbReference type="ARBA" id="ARBA00047295"/>
    </source>
</evidence>
<keyword evidence="10" id="KW-0547">Nucleotide-binding</keyword>
<dbReference type="SUPFAM" id="SSF81665">
    <property type="entry name" value="Calcium ATPase, transmembrane domain M"/>
    <property type="match status" value="1"/>
</dbReference>
<dbReference type="SUPFAM" id="SSF56784">
    <property type="entry name" value="HAD-like"/>
    <property type="match status" value="1"/>
</dbReference>
<dbReference type="SFLD" id="SFLDS00003">
    <property type="entry name" value="Haloacid_Dehalogenase"/>
    <property type="match status" value="1"/>
</dbReference>